<dbReference type="GO" id="GO:0003677">
    <property type="term" value="F:DNA binding"/>
    <property type="evidence" value="ECO:0007669"/>
    <property type="project" value="UniProtKB-KW"/>
</dbReference>
<accession>A0A1G8UVR7</accession>
<sequence>MASEDLEYQESFKDDLERFFTSPSKDTLPAILSADKEYDYLDFKSEWHERSQLARHILAFSNSGGGAIIIGVEEVGDESLESSGVNDPLDESDFGNKVEKYLPDSAHDVYSLETFTYGEVYDDGISGRTFQALFIDGAGERAPLVATNAGENIDEGDIYVRRNTKSSVANYEEVQSLLRRRRERGVEKETAELHEELRQLKTLYNEVDKKKTISSLAALAGALNRFPHEETKPNPHYPNQGYEEYISHLIKKKKARIEKRLGVENITL</sequence>
<dbReference type="RefSeq" id="WP_092701059.1">
    <property type="nucleotide sequence ID" value="NZ_FNFC01000005.1"/>
</dbReference>
<protein>
    <submittedName>
        <fullName evidence="2">Putative DNA-binding domain-containing protein</fullName>
    </submittedName>
</protein>
<evidence type="ECO:0000313" key="3">
    <source>
        <dbReference type="Proteomes" id="UP000198856"/>
    </source>
</evidence>
<dbReference type="AlphaFoldDB" id="A0A1G8UVR7"/>
<dbReference type="InterPro" id="IPR038461">
    <property type="entry name" value="Schlafen_AlbA_2_dom_sf"/>
</dbReference>
<gene>
    <name evidence="2" type="ORF">SAMN05216226_105157</name>
</gene>
<evidence type="ECO:0000259" key="1">
    <source>
        <dbReference type="Pfam" id="PF04326"/>
    </source>
</evidence>
<reference evidence="2 3" key="1">
    <citation type="submission" date="2016-10" db="EMBL/GenBank/DDBJ databases">
        <authorList>
            <person name="de Groot N.N."/>
        </authorList>
    </citation>
    <scope>NUCLEOTIDE SEQUENCE [LARGE SCALE GENOMIC DNA]</scope>
    <source>
        <strain evidence="2 3">IBRC-M10015</strain>
    </source>
</reference>
<evidence type="ECO:0000313" key="2">
    <source>
        <dbReference type="EMBL" id="SDJ57956.1"/>
    </source>
</evidence>
<name>A0A1G8UVR7_9EURY</name>
<proteinExistence type="predicted"/>
<keyword evidence="3" id="KW-1185">Reference proteome</keyword>
<organism evidence="2 3">
    <name type="scientific">Halovenus aranensis</name>
    <dbReference type="NCBI Taxonomy" id="890420"/>
    <lineage>
        <taxon>Archaea</taxon>
        <taxon>Methanobacteriati</taxon>
        <taxon>Methanobacteriota</taxon>
        <taxon>Stenosarchaea group</taxon>
        <taxon>Halobacteria</taxon>
        <taxon>Halobacteriales</taxon>
        <taxon>Haloarculaceae</taxon>
        <taxon>Halovenus</taxon>
    </lineage>
</organism>
<dbReference type="EMBL" id="FNFC01000005">
    <property type="protein sequence ID" value="SDJ57956.1"/>
    <property type="molecule type" value="Genomic_DNA"/>
</dbReference>
<feature type="domain" description="Schlafen AlbA-2" evidence="1">
    <location>
        <begin position="37"/>
        <end position="166"/>
    </location>
</feature>
<dbReference type="InterPro" id="IPR007421">
    <property type="entry name" value="Schlafen_AlbA_2_dom"/>
</dbReference>
<dbReference type="Gene3D" id="3.30.950.30">
    <property type="entry name" value="Schlafen, AAA domain"/>
    <property type="match status" value="1"/>
</dbReference>
<keyword evidence="2" id="KW-0238">DNA-binding</keyword>
<dbReference type="Pfam" id="PF04326">
    <property type="entry name" value="SLFN_AlbA_2"/>
    <property type="match status" value="1"/>
</dbReference>
<dbReference type="Proteomes" id="UP000198856">
    <property type="component" value="Unassembled WGS sequence"/>
</dbReference>